<feature type="transmembrane region" description="Helical" evidence="6">
    <location>
        <begin position="370"/>
        <end position="391"/>
    </location>
</feature>
<reference evidence="8" key="2">
    <citation type="submission" date="2025-09" db="UniProtKB">
        <authorList>
            <consortium name="Ensembl"/>
        </authorList>
    </citation>
    <scope>IDENTIFICATION</scope>
</reference>
<feature type="transmembrane region" description="Helical" evidence="6">
    <location>
        <begin position="192"/>
        <end position="212"/>
    </location>
</feature>
<dbReference type="Pfam" id="PF00083">
    <property type="entry name" value="Sugar_tr"/>
    <property type="match status" value="1"/>
</dbReference>
<comment type="subcellular location">
    <subcellularLocation>
        <location evidence="1">Membrane</location>
        <topology evidence="1">Multi-pass membrane protein</topology>
    </subcellularLocation>
</comment>
<evidence type="ECO:0000256" key="5">
    <source>
        <dbReference type="SAM" id="MobiDB-lite"/>
    </source>
</evidence>
<dbReference type="Proteomes" id="UP000694545">
    <property type="component" value="Unplaced"/>
</dbReference>
<evidence type="ECO:0000256" key="1">
    <source>
        <dbReference type="ARBA" id="ARBA00004141"/>
    </source>
</evidence>
<feature type="transmembrane region" description="Helical" evidence="6">
    <location>
        <begin position="139"/>
        <end position="158"/>
    </location>
</feature>
<evidence type="ECO:0000313" key="8">
    <source>
        <dbReference type="Ensembl" id="ENSVKKP00000018176.1"/>
    </source>
</evidence>
<dbReference type="Ensembl" id="ENSVKKT00000018637.1">
    <property type="protein sequence ID" value="ENSVKKP00000018176.1"/>
    <property type="gene ID" value="ENSVKKG00000012292.1"/>
</dbReference>
<feature type="domain" description="Major facilitator superfamily (MFS) profile" evidence="7">
    <location>
        <begin position="87"/>
        <end position="515"/>
    </location>
</feature>
<name>A0A8D2L822_VARKO</name>
<feature type="transmembrane region" description="Helical" evidence="6">
    <location>
        <begin position="253"/>
        <end position="277"/>
    </location>
</feature>
<feature type="transmembrane region" description="Helical" evidence="6">
    <location>
        <begin position="167"/>
        <end position="186"/>
    </location>
</feature>
<reference evidence="8" key="1">
    <citation type="submission" date="2025-08" db="UniProtKB">
        <authorList>
            <consortium name="Ensembl"/>
        </authorList>
    </citation>
    <scope>IDENTIFICATION</scope>
</reference>
<evidence type="ECO:0000256" key="3">
    <source>
        <dbReference type="ARBA" id="ARBA00022989"/>
    </source>
</evidence>
<evidence type="ECO:0000256" key="2">
    <source>
        <dbReference type="ARBA" id="ARBA00022692"/>
    </source>
</evidence>
<feature type="transmembrane region" description="Helical" evidence="6">
    <location>
        <begin position="340"/>
        <end position="358"/>
    </location>
</feature>
<protein>
    <recommendedName>
        <fullName evidence="7">Major facilitator superfamily (MFS) profile domain-containing protein</fullName>
    </recommendedName>
</protein>
<dbReference type="GO" id="GO:0022857">
    <property type="term" value="F:transmembrane transporter activity"/>
    <property type="evidence" value="ECO:0007669"/>
    <property type="project" value="InterPro"/>
</dbReference>
<keyword evidence="2 6" id="KW-0812">Transmembrane</keyword>
<dbReference type="Gene3D" id="1.20.1250.20">
    <property type="entry name" value="MFS general substrate transporter like domains"/>
    <property type="match status" value="1"/>
</dbReference>
<feature type="transmembrane region" description="Helical" evidence="6">
    <location>
        <begin position="224"/>
        <end position="247"/>
    </location>
</feature>
<dbReference type="PANTHER" id="PTHR24064">
    <property type="entry name" value="SOLUTE CARRIER FAMILY 22 MEMBER"/>
    <property type="match status" value="1"/>
</dbReference>
<dbReference type="GO" id="GO:0016020">
    <property type="term" value="C:membrane"/>
    <property type="evidence" value="ECO:0007669"/>
    <property type="project" value="UniProtKB-SubCell"/>
</dbReference>
<accession>A0A8D2L822</accession>
<dbReference type="AlphaFoldDB" id="A0A8D2L822"/>
<dbReference type="InterPro" id="IPR020846">
    <property type="entry name" value="MFS_dom"/>
</dbReference>
<organism evidence="8 9">
    <name type="scientific">Varanus komodoensis</name>
    <name type="common">Komodo dragon</name>
    <dbReference type="NCBI Taxonomy" id="61221"/>
    <lineage>
        <taxon>Eukaryota</taxon>
        <taxon>Metazoa</taxon>
        <taxon>Chordata</taxon>
        <taxon>Craniata</taxon>
        <taxon>Vertebrata</taxon>
        <taxon>Euteleostomi</taxon>
        <taxon>Lepidosauria</taxon>
        <taxon>Squamata</taxon>
        <taxon>Bifurcata</taxon>
        <taxon>Unidentata</taxon>
        <taxon>Episquamata</taxon>
        <taxon>Toxicofera</taxon>
        <taxon>Anguimorpha</taxon>
        <taxon>Paleoanguimorpha</taxon>
        <taxon>Varanoidea</taxon>
        <taxon>Varanidae</taxon>
        <taxon>Varanus</taxon>
    </lineage>
</organism>
<dbReference type="SUPFAM" id="SSF103473">
    <property type="entry name" value="MFS general substrate transporter"/>
    <property type="match status" value="1"/>
</dbReference>
<dbReference type="PROSITE" id="PS50850">
    <property type="entry name" value="MFS"/>
    <property type="match status" value="1"/>
</dbReference>
<keyword evidence="4 6" id="KW-0472">Membrane</keyword>
<evidence type="ECO:0000313" key="9">
    <source>
        <dbReference type="Proteomes" id="UP000694545"/>
    </source>
</evidence>
<feature type="region of interest" description="Disordered" evidence="5">
    <location>
        <begin position="526"/>
        <end position="553"/>
    </location>
</feature>
<evidence type="ECO:0000256" key="6">
    <source>
        <dbReference type="SAM" id="Phobius"/>
    </source>
</evidence>
<proteinExistence type="predicted"/>
<dbReference type="OMA" id="NWAFAMA"/>
<gene>
    <name evidence="8" type="primary">LOC123022872</name>
</gene>
<evidence type="ECO:0000259" key="7">
    <source>
        <dbReference type="PROSITE" id="PS50850"/>
    </source>
</evidence>
<evidence type="ECO:0000256" key="4">
    <source>
        <dbReference type="ARBA" id="ARBA00023136"/>
    </source>
</evidence>
<feature type="transmembrane region" description="Helical" evidence="6">
    <location>
        <begin position="490"/>
        <end position="510"/>
    </location>
</feature>
<dbReference type="InterPro" id="IPR036259">
    <property type="entry name" value="MFS_trans_sf"/>
</dbReference>
<dbReference type="InterPro" id="IPR005828">
    <property type="entry name" value="MFS_sugar_transport-like"/>
</dbReference>
<keyword evidence="9" id="KW-1185">Reference proteome</keyword>
<keyword evidence="3 6" id="KW-1133">Transmembrane helix</keyword>
<sequence>MSFEDLLQEVGGFGKYQVLVVLMLCLPRLVIPMHFLLHNFISASPPHHCAIPDFAGISNISQEEIFRTVLPRDPDGGLSPCKVFSSPWSHSLVNSSWELHDASSTQSCWQGWVYDATQYVSTTATEWDLVCEKKALNQAIATFFFIGVTFGAVLFGYLSDRFGRRKTLVLSLCITLFFGTMSAFSMSYPMFVVMRSLCGMGLTGLSIISMILAVEWTDIKHRTFCGTVSSLSWSVGYMLLALVAYLIRSWRWLVLAVTSPCLLGIAVSISLAFARWLPESARWLLMRKEVKAAQSSLCRCARVNGRGDICSRITPEVSAKHKSRTCSYWHLVKTPELRKTTLCSSMVWFGVAFTYYGISLNITGFSLDPYLTQLIFGAIEVPAKLSVYFVLDRIGRRRCQSWSLIATASLIVLKTAIPAAVEEDHGHLRLAVALLGKGFSEISFTTAFLYTAELYPTVLRQSGIGCCSFVARIASSVAPLIMLLEDTWRYLPPMIFSVMAGLAGLAAFLLTETTNVHLPDTIQDVENGRSSPGAEKQITTAPGGPLWGAHSIT</sequence>